<dbReference type="eggNOG" id="COG2814">
    <property type="taxonomic scope" value="Bacteria"/>
</dbReference>
<evidence type="ECO:0000256" key="1">
    <source>
        <dbReference type="ARBA" id="ARBA00004651"/>
    </source>
</evidence>
<keyword evidence="11" id="KW-1185">Reference proteome</keyword>
<dbReference type="CDD" id="cd17320">
    <property type="entry name" value="MFS_MdfA_MDR_like"/>
    <property type="match status" value="1"/>
</dbReference>
<dbReference type="AlphaFoldDB" id="L7L671"/>
<keyword evidence="6 8" id="KW-1133">Transmembrane helix</keyword>
<sequence length="423" mass="42185">MNTSASAAQPAAGPPAREITAPLLLALALLSAVAPFAIDLYLPAFPEMTTELDTSATAVQLTLTAFLLGVMLGQLVFGPLSDRFGRVPPLLAGAVLCVGAGAVAVFAPNITILVAARFAQGLGGAAGMVIGRAIIADLASGKGAARAFSLMMIVGGIAPVIAPTVGGFLVDPLGWRGLLAVVLAISVLMLITVIGVIRETHPPEARGARVGRPQSDSVWRTLGNVTFLGYSGTFGFAFATMMAYIAASPFVYQDMIGLSSSGYGLAFGANALALTAVSALAARLVSSHAVEHLVGIGLGIVGTATAAFAVLVFVAAPAWTLALPLLVVLGGLGLIFGNATALAMSAVDAHAGGASALLGALQFGLAALVSPLVSINGEDTAGPLAAVMLSTMAIAAGAFALARRSDLRPGGGSAREIAVPLPD</sequence>
<keyword evidence="4" id="KW-1003">Cell membrane</keyword>
<dbReference type="GO" id="GO:1990961">
    <property type="term" value="P:xenobiotic detoxification by transmembrane export across the plasma membrane"/>
    <property type="evidence" value="ECO:0007669"/>
    <property type="project" value="InterPro"/>
</dbReference>
<dbReference type="InterPro" id="IPR004812">
    <property type="entry name" value="Efflux_drug-R_Bcr/CmlA"/>
</dbReference>
<feature type="transmembrane region" description="Helical" evidence="8">
    <location>
        <begin position="58"/>
        <end position="78"/>
    </location>
</feature>
<dbReference type="Pfam" id="PF07690">
    <property type="entry name" value="MFS_1"/>
    <property type="match status" value="1"/>
</dbReference>
<comment type="similarity">
    <text evidence="2">Belongs to the major facilitator superfamily. Bcr/CmlA family.</text>
</comment>
<feature type="transmembrane region" description="Helical" evidence="8">
    <location>
        <begin position="321"/>
        <end position="344"/>
    </location>
</feature>
<evidence type="ECO:0000256" key="5">
    <source>
        <dbReference type="ARBA" id="ARBA00022692"/>
    </source>
</evidence>
<dbReference type="PROSITE" id="PS50850">
    <property type="entry name" value="MFS"/>
    <property type="match status" value="1"/>
</dbReference>
<dbReference type="EMBL" id="BANT01000004">
    <property type="protein sequence ID" value="GAC56261.1"/>
    <property type="molecule type" value="Genomic_DNA"/>
</dbReference>
<feature type="transmembrane region" description="Helical" evidence="8">
    <location>
        <begin position="381"/>
        <end position="402"/>
    </location>
</feature>
<evidence type="ECO:0000256" key="7">
    <source>
        <dbReference type="ARBA" id="ARBA00023136"/>
    </source>
</evidence>
<dbReference type="Gene3D" id="1.20.1720.10">
    <property type="entry name" value="Multidrug resistance protein D"/>
    <property type="match status" value="1"/>
</dbReference>
<feature type="transmembrane region" description="Helical" evidence="8">
    <location>
        <begin position="265"/>
        <end position="286"/>
    </location>
</feature>
<evidence type="ECO:0000256" key="8">
    <source>
        <dbReference type="SAM" id="Phobius"/>
    </source>
</evidence>
<comment type="subcellular location">
    <subcellularLocation>
        <location evidence="1">Cell membrane</location>
        <topology evidence="1">Multi-pass membrane protein</topology>
    </subcellularLocation>
</comment>
<dbReference type="GO" id="GO:0042910">
    <property type="term" value="F:xenobiotic transmembrane transporter activity"/>
    <property type="evidence" value="ECO:0007669"/>
    <property type="project" value="InterPro"/>
</dbReference>
<dbReference type="RefSeq" id="WP_005936112.1">
    <property type="nucleotide sequence ID" value="NZ_ATVK01000041.1"/>
</dbReference>
<evidence type="ECO:0000256" key="6">
    <source>
        <dbReference type="ARBA" id="ARBA00022989"/>
    </source>
</evidence>
<feature type="domain" description="Major facilitator superfamily (MFS) profile" evidence="9">
    <location>
        <begin position="23"/>
        <end position="408"/>
    </location>
</feature>
<keyword evidence="5 8" id="KW-0812">Transmembrane</keyword>
<evidence type="ECO:0000313" key="11">
    <source>
        <dbReference type="Proteomes" id="UP000053405"/>
    </source>
</evidence>
<evidence type="ECO:0000313" key="10">
    <source>
        <dbReference type="EMBL" id="GAC56261.1"/>
    </source>
</evidence>
<dbReference type="InterPro" id="IPR036259">
    <property type="entry name" value="MFS_trans_sf"/>
</dbReference>
<evidence type="ECO:0000256" key="3">
    <source>
        <dbReference type="ARBA" id="ARBA00022448"/>
    </source>
</evidence>
<dbReference type="STRING" id="1121927.GOHSU_04_01300"/>
<dbReference type="NCBIfam" id="TIGR00710">
    <property type="entry name" value="efflux_Bcr_CflA"/>
    <property type="match status" value="1"/>
</dbReference>
<feature type="transmembrane region" description="Helical" evidence="8">
    <location>
        <begin position="356"/>
        <end position="375"/>
    </location>
</feature>
<dbReference type="InterPro" id="IPR011701">
    <property type="entry name" value="MFS"/>
</dbReference>
<name>L7L671_9ACTN</name>
<reference evidence="10 11" key="1">
    <citation type="submission" date="2012-12" db="EMBL/GenBank/DDBJ databases">
        <title>Whole genome shotgun sequence of Gordonia hirsuta NBRC 16056.</title>
        <authorList>
            <person name="Isaki-Nakamura S."/>
            <person name="Hosoyama A."/>
            <person name="Tsuchikane K."/>
            <person name="Katsumata H."/>
            <person name="Baba S."/>
            <person name="Yamazaki S."/>
            <person name="Fujita N."/>
        </authorList>
    </citation>
    <scope>NUCLEOTIDE SEQUENCE [LARGE SCALE GENOMIC DNA]</scope>
    <source>
        <strain evidence="10 11">NBRC 16056</strain>
    </source>
</reference>
<feature type="transmembrane region" description="Helical" evidence="8">
    <location>
        <begin position="147"/>
        <end position="169"/>
    </location>
</feature>
<keyword evidence="7 8" id="KW-0472">Membrane</keyword>
<feature type="transmembrane region" description="Helical" evidence="8">
    <location>
        <begin position="21"/>
        <end position="38"/>
    </location>
</feature>
<feature type="transmembrane region" description="Helical" evidence="8">
    <location>
        <begin position="293"/>
        <end position="315"/>
    </location>
</feature>
<evidence type="ECO:0000256" key="4">
    <source>
        <dbReference type="ARBA" id="ARBA00022475"/>
    </source>
</evidence>
<accession>L7L671</accession>
<feature type="transmembrane region" description="Helical" evidence="8">
    <location>
        <begin position="118"/>
        <end position="135"/>
    </location>
</feature>
<evidence type="ECO:0000256" key="2">
    <source>
        <dbReference type="ARBA" id="ARBA00006236"/>
    </source>
</evidence>
<comment type="caution">
    <text evidence="10">The sequence shown here is derived from an EMBL/GenBank/DDBJ whole genome shotgun (WGS) entry which is preliminary data.</text>
</comment>
<feature type="transmembrane region" description="Helical" evidence="8">
    <location>
        <begin position="90"/>
        <end position="112"/>
    </location>
</feature>
<dbReference type="SUPFAM" id="SSF103473">
    <property type="entry name" value="MFS general substrate transporter"/>
    <property type="match status" value="1"/>
</dbReference>
<protein>
    <submittedName>
        <fullName evidence="10">Putative drug resistance transporter</fullName>
    </submittedName>
</protein>
<proteinExistence type="inferred from homology"/>
<dbReference type="PANTHER" id="PTHR23502:SF132">
    <property type="entry name" value="POLYAMINE TRANSPORTER 2-RELATED"/>
    <property type="match status" value="1"/>
</dbReference>
<dbReference type="Proteomes" id="UP000053405">
    <property type="component" value="Unassembled WGS sequence"/>
</dbReference>
<organism evidence="10 11">
    <name type="scientific">Gordonia hirsuta DSM 44140 = NBRC 16056</name>
    <dbReference type="NCBI Taxonomy" id="1121927"/>
    <lineage>
        <taxon>Bacteria</taxon>
        <taxon>Bacillati</taxon>
        <taxon>Actinomycetota</taxon>
        <taxon>Actinomycetes</taxon>
        <taxon>Mycobacteriales</taxon>
        <taxon>Gordoniaceae</taxon>
        <taxon>Gordonia</taxon>
    </lineage>
</organism>
<feature type="transmembrane region" description="Helical" evidence="8">
    <location>
        <begin position="175"/>
        <end position="197"/>
    </location>
</feature>
<keyword evidence="3" id="KW-0813">Transport</keyword>
<dbReference type="GO" id="GO:0005886">
    <property type="term" value="C:plasma membrane"/>
    <property type="evidence" value="ECO:0007669"/>
    <property type="project" value="UniProtKB-SubCell"/>
</dbReference>
<evidence type="ECO:0000259" key="9">
    <source>
        <dbReference type="PROSITE" id="PS50850"/>
    </source>
</evidence>
<feature type="transmembrane region" description="Helical" evidence="8">
    <location>
        <begin position="218"/>
        <end position="245"/>
    </location>
</feature>
<dbReference type="InterPro" id="IPR020846">
    <property type="entry name" value="MFS_dom"/>
</dbReference>
<gene>
    <name evidence="10" type="ORF">GOHSU_04_01300</name>
</gene>
<dbReference type="PANTHER" id="PTHR23502">
    <property type="entry name" value="MAJOR FACILITATOR SUPERFAMILY"/>
    <property type="match status" value="1"/>
</dbReference>